<name>B4VH59_9CYAN</name>
<dbReference type="EMBL" id="DS989841">
    <property type="protein sequence ID" value="EDX78659.1"/>
    <property type="molecule type" value="Genomic_DNA"/>
</dbReference>
<organism evidence="1 2">
    <name type="scientific">Coleofasciculus chthonoplastes PCC 7420</name>
    <dbReference type="NCBI Taxonomy" id="118168"/>
    <lineage>
        <taxon>Bacteria</taxon>
        <taxon>Bacillati</taxon>
        <taxon>Cyanobacteriota</taxon>
        <taxon>Cyanophyceae</taxon>
        <taxon>Coleofasciculales</taxon>
        <taxon>Coleofasciculaceae</taxon>
        <taxon>Coleofasciculus</taxon>
    </lineage>
</organism>
<keyword evidence="2" id="KW-1185">Reference proteome</keyword>
<protein>
    <submittedName>
        <fullName evidence="1">Uncharacterized protein</fullName>
    </submittedName>
</protein>
<dbReference type="AlphaFoldDB" id="B4VH59"/>
<dbReference type="HOGENOM" id="CLU_2933376_0_0_3"/>
<reference evidence="1 2" key="1">
    <citation type="submission" date="2008-07" db="EMBL/GenBank/DDBJ databases">
        <authorList>
            <person name="Tandeau de Marsac N."/>
            <person name="Ferriera S."/>
            <person name="Johnson J."/>
            <person name="Kravitz S."/>
            <person name="Beeson K."/>
            <person name="Sutton G."/>
            <person name="Rogers Y.-H."/>
            <person name="Friedman R."/>
            <person name="Frazier M."/>
            <person name="Venter J.C."/>
        </authorList>
    </citation>
    <scope>NUCLEOTIDE SEQUENCE [LARGE SCALE GENOMIC DNA]</scope>
    <source>
        <strain evidence="1 2">PCC 7420</strain>
    </source>
</reference>
<accession>B4VH59</accession>
<evidence type="ECO:0000313" key="2">
    <source>
        <dbReference type="Proteomes" id="UP000003835"/>
    </source>
</evidence>
<sequence>MTLANLQGNLICRGGFRDFRFTIDDNVGSKPALISLISLIFPISPTSLSGQFGLRGDRFS</sequence>
<evidence type="ECO:0000313" key="1">
    <source>
        <dbReference type="EMBL" id="EDX78659.1"/>
    </source>
</evidence>
<dbReference type="STRING" id="118168.MC7420_7312"/>
<proteinExistence type="predicted"/>
<gene>
    <name evidence="1" type="ORF">MC7420_7312</name>
</gene>
<dbReference type="Proteomes" id="UP000003835">
    <property type="component" value="Unassembled WGS sequence"/>
</dbReference>